<evidence type="ECO:0000256" key="3">
    <source>
        <dbReference type="ARBA" id="ARBA00023121"/>
    </source>
</evidence>
<feature type="domain" description="PH" evidence="5">
    <location>
        <begin position="10"/>
        <end position="112"/>
    </location>
</feature>
<dbReference type="GO" id="GO:0032934">
    <property type="term" value="F:sterol binding"/>
    <property type="evidence" value="ECO:0007669"/>
    <property type="project" value="TreeGrafter"/>
</dbReference>
<gene>
    <name evidence="6" type="primary">Osbpl11</name>
    <name evidence="6" type="ORF">EVAR_20704_1</name>
</gene>
<dbReference type="Gene3D" id="2.30.29.30">
    <property type="entry name" value="Pleckstrin-homology domain (PH domain)/Phosphotyrosine-binding domain (PTB)"/>
    <property type="match status" value="1"/>
</dbReference>
<keyword evidence="7" id="KW-1185">Reference proteome</keyword>
<proteinExistence type="predicted"/>
<dbReference type="PROSITE" id="PS50003">
    <property type="entry name" value="PH_DOMAIN"/>
    <property type="match status" value="1"/>
</dbReference>
<evidence type="ECO:0000259" key="5">
    <source>
        <dbReference type="PROSITE" id="PS50003"/>
    </source>
</evidence>
<accession>A0A4C1V911</accession>
<keyword evidence="2" id="KW-0445">Lipid transport</keyword>
<dbReference type="SUPFAM" id="SSF50729">
    <property type="entry name" value="PH domain-like"/>
    <property type="match status" value="1"/>
</dbReference>
<reference evidence="6 7" key="1">
    <citation type="journal article" date="2019" name="Commun. Biol.">
        <title>The bagworm genome reveals a unique fibroin gene that provides high tensile strength.</title>
        <authorList>
            <person name="Kono N."/>
            <person name="Nakamura H."/>
            <person name="Ohtoshi R."/>
            <person name="Tomita M."/>
            <person name="Numata K."/>
            <person name="Arakawa K."/>
        </authorList>
    </citation>
    <scope>NUCLEOTIDE SEQUENCE [LARGE SCALE GENOMIC DNA]</scope>
</reference>
<evidence type="ECO:0000256" key="2">
    <source>
        <dbReference type="ARBA" id="ARBA00023055"/>
    </source>
</evidence>
<dbReference type="Proteomes" id="UP000299102">
    <property type="component" value="Unassembled WGS sequence"/>
</dbReference>
<dbReference type="PANTHER" id="PTHR10972">
    <property type="entry name" value="OXYSTEROL-BINDING PROTEIN-RELATED"/>
    <property type="match status" value="1"/>
</dbReference>
<organism evidence="6 7">
    <name type="scientific">Eumeta variegata</name>
    <name type="common">Bagworm moth</name>
    <name type="synonym">Eumeta japonica</name>
    <dbReference type="NCBI Taxonomy" id="151549"/>
    <lineage>
        <taxon>Eukaryota</taxon>
        <taxon>Metazoa</taxon>
        <taxon>Ecdysozoa</taxon>
        <taxon>Arthropoda</taxon>
        <taxon>Hexapoda</taxon>
        <taxon>Insecta</taxon>
        <taxon>Pterygota</taxon>
        <taxon>Neoptera</taxon>
        <taxon>Endopterygota</taxon>
        <taxon>Lepidoptera</taxon>
        <taxon>Glossata</taxon>
        <taxon>Ditrysia</taxon>
        <taxon>Tineoidea</taxon>
        <taxon>Psychidae</taxon>
        <taxon>Oiketicinae</taxon>
        <taxon>Eumeta</taxon>
    </lineage>
</organism>
<protein>
    <submittedName>
        <fullName evidence="6">Oxysterol-binding protein-related protein 11</fullName>
    </submittedName>
</protein>
<dbReference type="InterPro" id="IPR001849">
    <property type="entry name" value="PH_domain"/>
</dbReference>
<keyword evidence="1" id="KW-0813">Transport</keyword>
<feature type="region of interest" description="Disordered" evidence="4">
    <location>
        <begin position="321"/>
        <end position="348"/>
    </location>
</feature>
<evidence type="ECO:0000256" key="4">
    <source>
        <dbReference type="SAM" id="MobiDB-lite"/>
    </source>
</evidence>
<dbReference type="GO" id="GO:0016020">
    <property type="term" value="C:membrane"/>
    <property type="evidence" value="ECO:0007669"/>
    <property type="project" value="TreeGrafter"/>
</dbReference>
<dbReference type="GO" id="GO:0006869">
    <property type="term" value="P:lipid transport"/>
    <property type="evidence" value="ECO:0007669"/>
    <property type="project" value="UniProtKB-KW"/>
</dbReference>
<evidence type="ECO:0000256" key="1">
    <source>
        <dbReference type="ARBA" id="ARBA00022448"/>
    </source>
</evidence>
<dbReference type="InterPro" id="IPR000648">
    <property type="entry name" value="Oxysterol-bd"/>
</dbReference>
<keyword evidence="3" id="KW-0446">Lipid-binding</keyword>
<dbReference type="PANTHER" id="PTHR10972:SF141">
    <property type="entry name" value="OXYSTEROL-BINDING PROTEIN"/>
    <property type="match status" value="1"/>
</dbReference>
<comment type="caution">
    <text evidence="6">The sequence shown here is derived from an EMBL/GenBank/DDBJ whole genome shotgun (WGS) entry which is preliminary data.</text>
</comment>
<sequence length="348" mass="39437">MIQATNLGTHRPLSGQLYKYTNVMKGWQQRWFAVDPETGVLSYYLFDGPGDTILPGQPARGEAHLAAAVICPSDEDSRTFTINCASGDMLKLRATDARARQEWVNSLRAIAEIHTKVMGSNPPLQPREQLAVHDAMASARHQLQQTELRRITSALPASWVGIGYLLEGKVGLRDKEWRDGRVKTCTSLNVAQSRVQNNFRRRRLRNCDKIQVIQQVRKLPTPITDSDAALARCIESTDSPFPHTDPDLLLLKLPNDMANYMEYHVMGSVSQIRMKPGCVPSKFECQPDRRKRTSDSNERKYIAKKQRREVIEEVEQKLQNKTTTTVATEQLELEDPSPAEHHPCRKVL</sequence>
<dbReference type="GO" id="GO:0005829">
    <property type="term" value="C:cytosol"/>
    <property type="evidence" value="ECO:0007669"/>
    <property type="project" value="TreeGrafter"/>
</dbReference>
<dbReference type="AlphaFoldDB" id="A0A4C1V911"/>
<dbReference type="Pfam" id="PF00169">
    <property type="entry name" value="PH"/>
    <property type="match status" value="1"/>
</dbReference>
<dbReference type="CDD" id="cd13291">
    <property type="entry name" value="PH_ORP10_ORP11"/>
    <property type="match status" value="1"/>
</dbReference>
<evidence type="ECO:0000313" key="6">
    <source>
        <dbReference type="EMBL" id="GBP35331.1"/>
    </source>
</evidence>
<dbReference type="OrthoDB" id="48057at2759"/>
<evidence type="ECO:0000313" key="7">
    <source>
        <dbReference type="Proteomes" id="UP000299102"/>
    </source>
</evidence>
<dbReference type="SMART" id="SM00233">
    <property type="entry name" value="PH"/>
    <property type="match status" value="1"/>
</dbReference>
<name>A0A4C1V911_EUMVA</name>
<dbReference type="STRING" id="151549.A0A4C1V911"/>
<dbReference type="EMBL" id="BGZK01000302">
    <property type="protein sequence ID" value="GBP35331.1"/>
    <property type="molecule type" value="Genomic_DNA"/>
</dbReference>
<dbReference type="InterPro" id="IPR011993">
    <property type="entry name" value="PH-like_dom_sf"/>
</dbReference>